<dbReference type="PANTHER" id="PTHR43303">
    <property type="entry name" value="NADPH DEHYDROGENASE C23G7.10C-RELATED"/>
    <property type="match status" value="1"/>
</dbReference>
<dbReference type="Pfam" id="PF00724">
    <property type="entry name" value="Oxidored_FMN"/>
    <property type="match status" value="1"/>
</dbReference>
<keyword evidence="5" id="KW-0560">Oxidoreductase</keyword>
<dbReference type="SUPFAM" id="SSF51395">
    <property type="entry name" value="FMN-linked oxidoreductases"/>
    <property type="match status" value="1"/>
</dbReference>
<evidence type="ECO:0000259" key="6">
    <source>
        <dbReference type="Pfam" id="PF00724"/>
    </source>
</evidence>
<dbReference type="GeneID" id="65401665"/>
<evidence type="ECO:0000256" key="4">
    <source>
        <dbReference type="ARBA" id="ARBA00022857"/>
    </source>
</evidence>
<keyword evidence="4" id="KW-0521">NADP</keyword>
<proteinExistence type="predicted"/>
<comment type="cofactor">
    <cofactor evidence="1">
        <name>FMN</name>
        <dbReference type="ChEBI" id="CHEBI:58210"/>
    </cofactor>
</comment>
<evidence type="ECO:0000256" key="2">
    <source>
        <dbReference type="ARBA" id="ARBA00022630"/>
    </source>
</evidence>
<comment type="caution">
    <text evidence="7">The sequence shown here is derived from an EMBL/GenBank/DDBJ whole genome shotgun (WGS) entry which is preliminary data.</text>
</comment>
<dbReference type="InterPro" id="IPR001155">
    <property type="entry name" value="OxRdtase_FMN_N"/>
</dbReference>
<dbReference type="PANTHER" id="PTHR43303:SF4">
    <property type="entry name" value="NADPH DEHYDROGENASE C23G7.10C-RELATED"/>
    <property type="match status" value="1"/>
</dbReference>
<dbReference type="GO" id="GO:0050661">
    <property type="term" value="F:NADP binding"/>
    <property type="evidence" value="ECO:0007669"/>
    <property type="project" value="InterPro"/>
</dbReference>
<evidence type="ECO:0000256" key="1">
    <source>
        <dbReference type="ARBA" id="ARBA00001917"/>
    </source>
</evidence>
<gene>
    <name evidence="7" type="ORF">IQ19_00379</name>
</gene>
<dbReference type="EMBL" id="VLKI01000001">
    <property type="protein sequence ID" value="TWH90929.1"/>
    <property type="molecule type" value="Genomic_DNA"/>
</dbReference>
<dbReference type="Proteomes" id="UP000318667">
    <property type="component" value="Unassembled WGS sequence"/>
</dbReference>
<dbReference type="CDD" id="cd02932">
    <property type="entry name" value="OYE_YqiM_FMN"/>
    <property type="match status" value="1"/>
</dbReference>
<dbReference type="RefSeq" id="WP_144539318.1">
    <property type="nucleotide sequence ID" value="NZ_CBCSDC010000047.1"/>
</dbReference>
<dbReference type="GO" id="GO:0003959">
    <property type="term" value="F:NADPH dehydrogenase activity"/>
    <property type="evidence" value="ECO:0007669"/>
    <property type="project" value="InterPro"/>
</dbReference>
<keyword evidence="2" id="KW-0285">Flavoprotein</keyword>
<keyword evidence="8" id="KW-1185">Reference proteome</keyword>
<dbReference type="GO" id="GO:0010181">
    <property type="term" value="F:FMN binding"/>
    <property type="evidence" value="ECO:0007669"/>
    <property type="project" value="InterPro"/>
</dbReference>
<dbReference type="InterPro" id="IPR044152">
    <property type="entry name" value="YqjM-like"/>
</dbReference>
<reference evidence="7 8" key="1">
    <citation type="journal article" date="2015" name="Stand. Genomic Sci.">
        <title>Genomic Encyclopedia of Bacterial and Archaeal Type Strains, Phase III: the genomes of soil and plant-associated and newly described type strains.</title>
        <authorList>
            <person name="Whitman W.B."/>
            <person name="Woyke T."/>
            <person name="Klenk H.P."/>
            <person name="Zhou Y."/>
            <person name="Lilburn T.G."/>
            <person name="Beck B.J."/>
            <person name="De Vos P."/>
            <person name="Vandamme P."/>
            <person name="Eisen J.A."/>
            <person name="Garrity G."/>
            <person name="Hugenholtz P."/>
            <person name="Kyrpides N.C."/>
        </authorList>
    </citation>
    <scope>NUCLEOTIDE SEQUENCE [LARGE SCALE GENOMIC DNA]</scope>
    <source>
        <strain evidence="7 8">CGMCC 1.10115</strain>
    </source>
</reference>
<accession>A0A562K673</accession>
<feature type="domain" description="NADH:flavin oxidoreductase/NADH oxidase N-terminal" evidence="6">
    <location>
        <begin position="4"/>
        <end position="324"/>
    </location>
</feature>
<protein>
    <submittedName>
        <fullName evidence="7">2,4-dienoyl-CoA reductase-like NADH-dependent reductase (Old Yellow Enzyme family)</fullName>
    </submittedName>
</protein>
<evidence type="ECO:0000256" key="5">
    <source>
        <dbReference type="ARBA" id="ARBA00023002"/>
    </source>
</evidence>
<dbReference type="InterPro" id="IPR013785">
    <property type="entry name" value="Aldolase_TIM"/>
</dbReference>
<dbReference type="Gene3D" id="3.20.20.70">
    <property type="entry name" value="Aldolase class I"/>
    <property type="match status" value="1"/>
</dbReference>
<name>A0A562K673_9BACI</name>
<evidence type="ECO:0000313" key="7">
    <source>
        <dbReference type="EMBL" id="TWH90929.1"/>
    </source>
</evidence>
<keyword evidence="3" id="KW-0288">FMN</keyword>
<evidence type="ECO:0000313" key="8">
    <source>
        <dbReference type="Proteomes" id="UP000318667"/>
    </source>
</evidence>
<dbReference type="AlphaFoldDB" id="A0A562K673"/>
<evidence type="ECO:0000256" key="3">
    <source>
        <dbReference type="ARBA" id="ARBA00022643"/>
    </source>
</evidence>
<dbReference type="OrthoDB" id="9772736at2"/>
<sequence length="338" mass="37796">MAGLFSSFTHKGLQLKNRIMMSSMCQYQAENKDGTPTDWHFVHYVSRAIGGTGLIFLEMTNVELRGRITDQCLTLHSEDQVPHFKRIVDECHKYGSKIGIQIAHAGRKSVIEGSDIVGPGEQPFSNESPVPRELTTDEIKEICKKFGQSATLAVEAGFDAIEIHGAHGYLLHQFMSPASNHRDDQYGEYQVFPVEVIREIRSNIPADMPLILRISAVEYGENGYNFNHMLKLIPHFIEAGVDLFDVSTGGNDPVRPDVYPAYQTQFAQAIKERFKVPVITVGRLESPYVAESIIREGRADIVAVGRGLLREPYWAKEAALQLNQEVTLPGVYDLGYSL</sequence>
<organism evidence="7 8">
    <name type="scientific">Cytobacillus oceanisediminis</name>
    <dbReference type="NCBI Taxonomy" id="665099"/>
    <lineage>
        <taxon>Bacteria</taxon>
        <taxon>Bacillati</taxon>
        <taxon>Bacillota</taxon>
        <taxon>Bacilli</taxon>
        <taxon>Bacillales</taxon>
        <taxon>Bacillaceae</taxon>
        <taxon>Cytobacillus</taxon>
    </lineage>
</organism>